<comment type="caution">
    <text evidence="2">The sequence shown here is derived from an EMBL/GenBank/DDBJ whole genome shotgun (WGS) entry which is preliminary data.</text>
</comment>
<organism evidence="2 4">
    <name type="scientific">Rotaria socialis</name>
    <dbReference type="NCBI Taxonomy" id="392032"/>
    <lineage>
        <taxon>Eukaryota</taxon>
        <taxon>Metazoa</taxon>
        <taxon>Spiralia</taxon>
        <taxon>Gnathifera</taxon>
        <taxon>Rotifera</taxon>
        <taxon>Eurotatoria</taxon>
        <taxon>Bdelloidea</taxon>
        <taxon>Philodinida</taxon>
        <taxon>Philodinidae</taxon>
        <taxon>Rotaria</taxon>
    </lineage>
</organism>
<keyword evidence="1" id="KW-0472">Membrane</keyword>
<dbReference type="Proteomes" id="UP000663865">
    <property type="component" value="Unassembled WGS sequence"/>
</dbReference>
<dbReference type="Proteomes" id="UP000663838">
    <property type="component" value="Unassembled WGS sequence"/>
</dbReference>
<dbReference type="EMBL" id="CAJNYV010000141">
    <property type="protein sequence ID" value="CAF3347257.1"/>
    <property type="molecule type" value="Genomic_DNA"/>
</dbReference>
<keyword evidence="1" id="KW-0812">Transmembrane</keyword>
<protein>
    <submittedName>
        <fullName evidence="2">Uncharacterized protein</fullName>
    </submittedName>
</protein>
<accession>A0A817VXB6</accession>
<proteinExistence type="predicted"/>
<evidence type="ECO:0000313" key="2">
    <source>
        <dbReference type="EMBL" id="CAF3347257.1"/>
    </source>
</evidence>
<evidence type="ECO:0000313" key="4">
    <source>
        <dbReference type="Proteomes" id="UP000663865"/>
    </source>
</evidence>
<sequence length="143" mass="17560">MIATQQLYEDSINKIFLFDFNETIEEKLHKYEQPNLCRYHREKHQHHRYEKIRKIKSNNNIYKKYVVTQQEYDNITLYVYFISITCCILSVYIVKNSNSSERHYELAFYAPLCTCRKKTLILIPYCKYGDNKQQQQQQRQRQQ</sequence>
<reference evidence="2" key="1">
    <citation type="submission" date="2021-02" db="EMBL/GenBank/DDBJ databases">
        <authorList>
            <person name="Nowell W R."/>
        </authorList>
    </citation>
    <scope>NUCLEOTIDE SEQUENCE</scope>
</reference>
<gene>
    <name evidence="2" type="ORF">KIK155_LOCUS3267</name>
    <name evidence="3" type="ORF">TOA249_LOCUS6676</name>
</gene>
<feature type="transmembrane region" description="Helical" evidence="1">
    <location>
        <begin position="75"/>
        <end position="94"/>
    </location>
</feature>
<keyword evidence="1" id="KW-1133">Transmembrane helix</keyword>
<name>A0A817VXB6_9BILA</name>
<dbReference type="AlphaFoldDB" id="A0A817VXB6"/>
<dbReference type="EMBL" id="CAJOBS010000286">
    <property type="protein sequence ID" value="CAF4543536.1"/>
    <property type="molecule type" value="Genomic_DNA"/>
</dbReference>
<evidence type="ECO:0000313" key="3">
    <source>
        <dbReference type="EMBL" id="CAF4543536.1"/>
    </source>
</evidence>
<evidence type="ECO:0000256" key="1">
    <source>
        <dbReference type="SAM" id="Phobius"/>
    </source>
</evidence>